<dbReference type="Pfam" id="PF10106">
    <property type="entry name" value="DUF2345"/>
    <property type="match status" value="1"/>
</dbReference>
<dbReference type="Pfam" id="PF04717">
    <property type="entry name" value="Phage_base_V"/>
    <property type="match status" value="1"/>
</dbReference>
<dbReference type="InterPro" id="IPR018769">
    <property type="entry name" value="VgrG2_DUF2345"/>
</dbReference>
<dbReference type="InterPro" id="IPR006531">
    <property type="entry name" value="Gp5/Vgr_OB"/>
</dbReference>
<evidence type="ECO:0008006" key="7">
    <source>
        <dbReference type="Google" id="ProtNLM"/>
    </source>
</evidence>
<dbReference type="RefSeq" id="WP_200380148.1">
    <property type="nucleotide sequence ID" value="NZ_NRRU01000139.1"/>
</dbReference>
<dbReference type="Pfam" id="PF13296">
    <property type="entry name" value="T6SS_Vgr"/>
    <property type="match status" value="1"/>
</dbReference>
<comment type="caution">
    <text evidence="5">The sequence shown here is derived from an EMBL/GenBank/DDBJ whole genome shotgun (WGS) entry which is preliminary data.</text>
</comment>
<evidence type="ECO:0000259" key="3">
    <source>
        <dbReference type="Pfam" id="PF10106"/>
    </source>
</evidence>
<dbReference type="InterPro" id="IPR028244">
    <property type="entry name" value="T6SS_Rhs_Vgr_dom"/>
</dbReference>
<evidence type="ECO:0000313" key="5">
    <source>
        <dbReference type="EMBL" id="MBK1715642.1"/>
    </source>
</evidence>
<reference evidence="5" key="1">
    <citation type="submission" date="2017-08" db="EMBL/GenBank/DDBJ databases">
        <authorList>
            <person name="Imhoff J.F."/>
            <person name="Rahn T."/>
            <person name="Kuenzel S."/>
            <person name="Neulinger S.C."/>
        </authorList>
    </citation>
    <scope>NUCLEOTIDE SEQUENCE</scope>
    <source>
        <strain evidence="5">IM 151</strain>
    </source>
</reference>
<evidence type="ECO:0000259" key="2">
    <source>
        <dbReference type="Pfam" id="PF04717"/>
    </source>
</evidence>
<dbReference type="Proteomes" id="UP001041814">
    <property type="component" value="Unassembled WGS sequence"/>
</dbReference>
<feature type="region of interest" description="Disordered" evidence="1">
    <location>
        <begin position="1"/>
        <end position="20"/>
    </location>
</feature>
<reference evidence="5" key="2">
    <citation type="journal article" date="2020" name="Microorganisms">
        <title>Osmotic Adaptation and Compatible Solute Biosynthesis of Phototrophic Bacteria as Revealed from Genome Analyses.</title>
        <authorList>
            <person name="Imhoff J.F."/>
            <person name="Rahn T."/>
            <person name="Kunzel S."/>
            <person name="Keller A."/>
            <person name="Neulinger S.C."/>
        </authorList>
    </citation>
    <scope>NUCLEOTIDE SEQUENCE</scope>
    <source>
        <strain evidence="5">IM 151</strain>
    </source>
</reference>
<name>A0ABS1DZV1_RUBGE</name>
<feature type="region of interest" description="Disordered" evidence="1">
    <location>
        <begin position="482"/>
        <end position="517"/>
    </location>
</feature>
<evidence type="ECO:0000313" key="6">
    <source>
        <dbReference type="Proteomes" id="UP001041814"/>
    </source>
</evidence>
<dbReference type="EMBL" id="NRRU01000139">
    <property type="protein sequence ID" value="MBK1715642.1"/>
    <property type="molecule type" value="Genomic_DNA"/>
</dbReference>
<protein>
    <recommendedName>
        <fullName evidence="7">Rhs element Vgr protein</fullName>
    </recommendedName>
</protein>
<organism evidence="5 6">
    <name type="scientific">Rubrivivax gelatinosus</name>
    <name type="common">Rhodocyclus gelatinosus</name>
    <name type="synonym">Rhodopseudomonas gelatinosa</name>
    <dbReference type="NCBI Taxonomy" id="28068"/>
    <lineage>
        <taxon>Bacteria</taxon>
        <taxon>Pseudomonadati</taxon>
        <taxon>Pseudomonadota</taxon>
        <taxon>Betaproteobacteria</taxon>
        <taxon>Burkholderiales</taxon>
        <taxon>Sphaerotilaceae</taxon>
        <taxon>Rubrivivax</taxon>
    </lineage>
</organism>
<feature type="compositionally biased region" description="Low complexity" evidence="1">
    <location>
        <begin position="482"/>
        <end position="510"/>
    </location>
</feature>
<evidence type="ECO:0000256" key="1">
    <source>
        <dbReference type="SAM" id="MobiDB-lite"/>
    </source>
</evidence>
<accession>A0ABS1DZV1</accession>
<dbReference type="InterPro" id="IPR037026">
    <property type="entry name" value="Vgr_OB-fold_dom_sf"/>
</dbReference>
<sequence length="517" mass="51736">MIGLGCTEAATGGRPPPHADAPGLATAIVVGDGAPVATDRDHRVQLQFHWQRGSQAGHRLPAPEGDNAAAACQAGGWLRVATGVAGDNWGSVWTPRVGQEVLLAFAGGRHDRPLVLGVLYNGSSREDDAGGGAAAGAAGAFASTPPWFPGNQHEGGLPGQAHGAVLSGFVTQELRSSQPGGGAGNQLVFDDSPGAERVELASASAGSRLQLGRLRQQEHNRLLAPRGHGLDLRTDAWGALRAGGGLLLSAHGRPGSQAEGRQLDIDETCSRLRWAQAATDRLLALAAQHRLAGHAAGVTAAALRSLSGADTMSWSGPELLATAPAGLLWLSGADQVEAIEGSVQRAASRIQHLCGGRLQVVAGGGLRLFAAGAAPPDASVAERQQDGVAALRLHAASGPVRVCAESGAAAVDAGGDVRLASAQATAQVLAATAVLLQAAGASVRIGATGIVLAAPGQVVFRASLKRFEAGGAYGGEYVAATSTPPATTGPPAQDLPDAADTASQACAAPAGEGPHAP</sequence>
<gene>
    <name evidence="5" type="ORF">CKO43_23100</name>
</gene>
<dbReference type="SUPFAM" id="SSF69255">
    <property type="entry name" value="gp5 N-terminal domain-like"/>
    <property type="match status" value="1"/>
</dbReference>
<feature type="domain" description="Gp5/Type VI secretion system Vgr protein OB-fold" evidence="2">
    <location>
        <begin position="75"/>
        <end position="120"/>
    </location>
</feature>
<evidence type="ECO:0000259" key="4">
    <source>
        <dbReference type="Pfam" id="PF13296"/>
    </source>
</evidence>
<dbReference type="Gene3D" id="2.40.50.230">
    <property type="entry name" value="Gp5 N-terminal domain"/>
    <property type="match status" value="1"/>
</dbReference>
<keyword evidence="6" id="KW-1185">Reference proteome</keyword>
<feature type="domain" description="DUF2345" evidence="3">
    <location>
        <begin position="312"/>
        <end position="468"/>
    </location>
</feature>
<feature type="domain" description="Putative type VI secretion system Rhs element associated Vgr" evidence="4">
    <location>
        <begin position="181"/>
        <end position="284"/>
    </location>
</feature>
<proteinExistence type="predicted"/>